<dbReference type="InterPro" id="IPR019826">
    <property type="entry name" value="Carboxylesterase_B_AS"/>
</dbReference>
<feature type="compositionally biased region" description="Low complexity" evidence="6">
    <location>
        <begin position="613"/>
        <end position="625"/>
    </location>
</feature>
<dbReference type="InterPro" id="IPR029058">
    <property type="entry name" value="AB_hydrolase_fold"/>
</dbReference>
<name>A0A6A4W799_AMPAM</name>
<keyword evidence="2" id="KW-0719">Serine esterase</keyword>
<dbReference type="Pfam" id="PF00135">
    <property type="entry name" value="COesterase"/>
    <property type="match status" value="1"/>
</dbReference>
<feature type="domain" description="Carboxylesterase type B" evidence="8">
    <location>
        <begin position="76"/>
        <end position="596"/>
    </location>
</feature>
<dbReference type="PANTHER" id="PTHR43142:SF1">
    <property type="entry name" value="CARBOXYLIC ESTER HYDROLASE"/>
    <property type="match status" value="1"/>
</dbReference>
<dbReference type="Gene3D" id="3.40.50.1820">
    <property type="entry name" value="alpha/beta hydrolase"/>
    <property type="match status" value="1"/>
</dbReference>
<protein>
    <recommendedName>
        <fullName evidence="5">Carboxylic ester hydrolase</fullName>
        <ecNumber evidence="5">3.1.1.-</ecNumber>
    </recommendedName>
</protein>
<evidence type="ECO:0000259" key="8">
    <source>
        <dbReference type="Pfam" id="PF00135"/>
    </source>
</evidence>
<keyword evidence="7" id="KW-0472">Membrane</keyword>
<feature type="chain" id="PRO_5025704933" description="Carboxylic ester hydrolase" evidence="5">
    <location>
        <begin position="20"/>
        <end position="700"/>
    </location>
</feature>
<dbReference type="InterPro" id="IPR019819">
    <property type="entry name" value="Carboxylesterase_B_CS"/>
</dbReference>
<evidence type="ECO:0000313" key="10">
    <source>
        <dbReference type="Proteomes" id="UP000440578"/>
    </source>
</evidence>
<keyword evidence="5" id="KW-0732">Signal</keyword>
<evidence type="ECO:0000256" key="4">
    <source>
        <dbReference type="ARBA" id="ARBA00023180"/>
    </source>
</evidence>
<dbReference type="InterPro" id="IPR002018">
    <property type="entry name" value="CarbesteraseB"/>
</dbReference>
<feature type="signal peptide" evidence="5">
    <location>
        <begin position="1"/>
        <end position="19"/>
    </location>
</feature>
<dbReference type="AlphaFoldDB" id="A0A6A4W799"/>
<feature type="region of interest" description="Disordered" evidence="6">
    <location>
        <begin position="37"/>
        <end position="60"/>
    </location>
</feature>
<comment type="caution">
    <text evidence="9">The sequence shown here is derived from an EMBL/GenBank/DDBJ whole genome shotgun (WGS) entry which is preliminary data.</text>
</comment>
<feature type="compositionally biased region" description="Acidic residues" evidence="6">
    <location>
        <begin position="37"/>
        <end position="55"/>
    </location>
</feature>
<evidence type="ECO:0000256" key="1">
    <source>
        <dbReference type="ARBA" id="ARBA00005964"/>
    </source>
</evidence>
<dbReference type="SUPFAM" id="SSF53474">
    <property type="entry name" value="alpha/beta-Hydrolases"/>
    <property type="match status" value="1"/>
</dbReference>
<evidence type="ECO:0000256" key="5">
    <source>
        <dbReference type="RuleBase" id="RU361235"/>
    </source>
</evidence>
<dbReference type="Proteomes" id="UP000440578">
    <property type="component" value="Unassembled WGS sequence"/>
</dbReference>
<dbReference type="OrthoDB" id="3200163at2759"/>
<keyword evidence="3 5" id="KW-0378">Hydrolase</keyword>
<proteinExistence type="inferred from homology"/>
<evidence type="ECO:0000256" key="7">
    <source>
        <dbReference type="SAM" id="Phobius"/>
    </source>
</evidence>
<evidence type="ECO:0000256" key="2">
    <source>
        <dbReference type="ARBA" id="ARBA00022487"/>
    </source>
</evidence>
<sequence length="700" mass="75899">MLCRLFLLLAVSGAAVASAATAGDALPLRLQLLQEEQEDWSDAEESAGEPADEDPFLGFRAADQWPPGGVSLPLSPPVTLADGVVTGQVYTINPQRTTLAYQGIPFGEPTNGSLRFMPPVKRKPYGAINATYPSYNCPQSGLQGPGTEDCLYLNVYTPKLPNATHNPKMAVMVFIYGGAFVSGGSNIYYPGRLQKDRDIVLVTPHYRLGALGFFTTLTDDAPGNVALLDQVLALQWVQDNIAAFGGDPDKVTIFGESAGGASVSLLLVSPLAKGLFRAAIAESGSAVLDWAYNEEPLATGRDLATRAGCPLEPISQMLDCMRSLSAEEMVELGNQYAADERSVARNGFDGLNPVVQPATVSEQYRFLPKDPTTLIREGNFNSVPTIHGANKNEGSFVFGLMYNDYMKVNNLTDDTDFLQYECISKMLYAFHVSDPTDGVTESISNQYFYYVDSWDVDTMYPGLEDLTGVFGIKAGAKKMADMLSSAGTPSWMYSFDYRGKKRHTMSNFLFIGDDKLPFEPGVTHADELMYLFPIPLMTDFNDEEKHVSQMMTDMWTNFAMELDPTPAGSGLTRWPQVSEGGAYLQIAATATVKHDFSQTFDISVQEHVNASLTTPAPSTSAAPGPSTSPAPPATSTESSCQREMERLSEQRDTYRGATIGLAVLAGVGALLLIAAVTMMSRSRRRGPVSTMVMQEKPPHA</sequence>
<feature type="transmembrane region" description="Helical" evidence="7">
    <location>
        <begin position="654"/>
        <end position="676"/>
    </location>
</feature>
<evidence type="ECO:0000256" key="3">
    <source>
        <dbReference type="ARBA" id="ARBA00022801"/>
    </source>
</evidence>
<evidence type="ECO:0000313" key="9">
    <source>
        <dbReference type="EMBL" id="KAF0301109.1"/>
    </source>
</evidence>
<comment type="similarity">
    <text evidence="1 5">Belongs to the type-B carboxylesterase/lipase family.</text>
</comment>
<dbReference type="PANTHER" id="PTHR43142">
    <property type="entry name" value="CARBOXYLIC ESTER HYDROLASE"/>
    <property type="match status" value="1"/>
</dbReference>
<keyword evidence="10" id="KW-1185">Reference proteome</keyword>
<dbReference type="PROSITE" id="PS00122">
    <property type="entry name" value="CARBOXYLESTERASE_B_1"/>
    <property type="match status" value="1"/>
</dbReference>
<organism evidence="9 10">
    <name type="scientific">Amphibalanus amphitrite</name>
    <name type="common">Striped barnacle</name>
    <name type="synonym">Balanus amphitrite</name>
    <dbReference type="NCBI Taxonomy" id="1232801"/>
    <lineage>
        <taxon>Eukaryota</taxon>
        <taxon>Metazoa</taxon>
        <taxon>Ecdysozoa</taxon>
        <taxon>Arthropoda</taxon>
        <taxon>Crustacea</taxon>
        <taxon>Multicrustacea</taxon>
        <taxon>Cirripedia</taxon>
        <taxon>Thoracica</taxon>
        <taxon>Thoracicalcarea</taxon>
        <taxon>Balanomorpha</taxon>
        <taxon>Balanoidea</taxon>
        <taxon>Balanidae</taxon>
        <taxon>Amphibalaninae</taxon>
        <taxon>Amphibalanus</taxon>
    </lineage>
</organism>
<accession>A0A6A4W799</accession>
<dbReference type="EC" id="3.1.1.-" evidence="5"/>
<keyword evidence="7" id="KW-0812">Transmembrane</keyword>
<dbReference type="PROSITE" id="PS00941">
    <property type="entry name" value="CARBOXYLESTERASE_B_2"/>
    <property type="match status" value="1"/>
</dbReference>
<reference evidence="9 10" key="1">
    <citation type="submission" date="2019-07" db="EMBL/GenBank/DDBJ databases">
        <title>Draft genome assembly of a fouling barnacle, Amphibalanus amphitrite (Darwin, 1854): The first reference genome for Thecostraca.</title>
        <authorList>
            <person name="Kim W."/>
        </authorList>
    </citation>
    <scope>NUCLEOTIDE SEQUENCE [LARGE SCALE GENOMIC DNA]</scope>
    <source>
        <strain evidence="9">SNU_AA5</strain>
        <tissue evidence="9">Soma without cirri and trophi</tissue>
    </source>
</reference>
<evidence type="ECO:0000256" key="6">
    <source>
        <dbReference type="SAM" id="MobiDB-lite"/>
    </source>
</evidence>
<feature type="compositionally biased region" description="Basic and acidic residues" evidence="6">
    <location>
        <begin position="640"/>
        <end position="650"/>
    </location>
</feature>
<gene>
    <name evidence="9" type="primary">Ces1c_2</name>
    <name evidence="9" type="ORF">FJT64_026535</name>
</gene>
<feature type="region of interest" description="Disordered" evidence="6">
    <location>
        <begin position="613"/>
        <end position="650"/>
    </location>
</feature>
<keyword evidence="7" id="KW-1133">Transmembrane helix</keyword>
<keyword evidence="4" id="KW-0325">Glycoprotein</keyword>
<dbReference type="GO" id="GO:0052689">
    <property type="term" value="F:carboxylic ester hydrolase activity"/>
    <property type="evidence" value="ECO:0007669"/>
    <property type="project" value="UniProtKB-KW"/>
</dbReference>
<dbReference type="EMBL" id="VIIS01001199">
    <property type="protein sequence ID" value="KAF0301109.1"/>
    <property type="molecule type" value="Genomic_DNA"/>
</dbReference>